<dbReference type="AlphaFoldDB" id="A0A919MEY1"/>
<evidence type="ECO:0000256" key="1">
    <source>
        <dbReference type="SAM" id="MobiDB-lite"/>
    </source>
</evidence>
<name>A0A919MEY1_9ACTN</name>
<dbReference type="EMBL" id="BOMM01000047">
    <property type="protein sequence ID" value="GIE13233.1"/>
    <property type="molecule type" value="Genomic_DNA"/>
</dbReference>
<reference evidence="2" key="1">
    <citation type="submission" date="2021-01" db="EMBL/GenBank/DDBJ databases">
        <title>Whole genome shotgun sequence of Actinoplanes ferrugineus NBRC 15555.</title>
        <authorList>
            <person name="Komaki H."/>
            <person name="Tamura T."/>
        </authorList>
    </citation>
    <scope>NUCLEOTIDE SEQUENCE</scope>
    <source>
        <strain evidence="2">NBRC 15555</strain>
    </source>
</reference>
<comment type="caution">
    <text evidence="2">The sequence shown here is derived from an EMBL/GenBank/DDBJ whole genome shotgun (WGS) entry which is preliminary data.</text>
</comment>
<evidence type="ECO:0000313" key="2">
    <source>
        <dbReference type="EMBL" id="GIE13233.1"/>
    </source>
</evidence>
<dbReference type="Gene3D" id="3.40.50.2300">
    <property type="match status" value="1"/>
</dbReference>
<accession>A0A919MEY1</accession>
<evidence type="ECO:0000313" key="3">
    <source>
        <dbReference type="Proteomes" id="UP000598174"/>
    </source>
</evidence>
<keyword evidence="3" id="KW-1185">Reference proteome</keyword>
<organism evidence="2 3">
    <name type="scientific">Paractinoplanes ferrugineus</name>
    <dbReference type="NCBI Taxonomy" id="113564"/>
    <lineage>
        <taxon>Bacteria</taxon>
        <taxon>Bacillati</taxon>
        <taxon>Actinomycetota</taxon>
        <taxon>Actinomycetes</taxon>
        <taxon>Micromonosporales</taxon>
        <taxon>Micromonosporaceae</taxon>
        <taxon>Paractinoplanes</taxon>
    </lineage>
</organism>
<sequence length="109" mass="12615">MILSRYVEVHHALRLMTEFDGGVGYLLKDRVPDLALFGSQIRSVARGDTVIGPELVTRLVARRRERDPLRDLTGRERDVLRRPGRRRARAPTGPRRTDLSPRHRSRLRP</sequence>
<dbReference type="RefSeq" id="WP_203819677.1">
    <property type="nucleotide sequence ID" value="NZ_BAAABP010000052.1"/>
</dbReference>
<dbReference type="Proteomes" id="UP000598174">
    <property type="component" value="Unassembled WGS sequence"/>
</dbReference>
<proteinExistence type="predicted"/>
<protein>
    <submittedName>
        <fullName evidence="2">Uncharacterized protein</fullName>
    </submittedName>
</protein>
<feature type="compositionally biased region" description="Basic and acidic residues" evidence="1">
    <location>
        <begin position="72"/>
        <end position="81"/>
    </location>
</feature>
<gene>
    <name evidence="2" type="ORF">Afe05nite_50730</name>
</gene>
<feature type="region of interest" description="Disordered" evidence="1">
    <location>
        <begin position="72"/>
        <end position="109"/>
    </location>
</feature>